<feature type="transmembrane region" description="Helical" evidence="1">
    <location>
        <begin position="431"/>
        <end position="447"/>
    </location>
</feature>
<dbReference type="EMBL" id="CP019607">
    <property type="protein sequence ID" value="AQP51300.1"/>
    <property type="molecule type" value="Genomic_DNA"/>
</dbReference>
<keyword evidence="1" id="KW-1133">Transmembrane helix</keyword>
<dbReference type="InterPro" id="IPR048389">
    <property type="entry name" value="YciQ-like_C"/>
</dbReference>
<name>A0A1Q2CYV1_9ACTN</name>
<dbReference type="Pfam" id="PF20990">
    <property type="entry name" value="DUF2207_C"/>
    <property type="match status" value="1"/>
</dbReference>
<keyword evidence="5" id="KW-1185">Reference proteome</keyword>
<dbReference type="STRING" id="399497.BW733_11120"/>
<sequence length="555" mass="59083">MKSLRLSCLLVLATLLLVLGSPAARADTSADRLDVAITVNADGSIDVTEELEFGTAPGEIRRELPLTWDIDSGAYYRYSVSDASATLPGGETVGFQESGDALTLNATLDQPGTLQSSYRVVGATSAQTGQDGALSGMTWPALYGLSVGVKQVQVTVTGPAPQMMDCVAGPLASIGNCAAISGGTVETPNPVFQDGPREALDEVVVTVGYDPAEVSADADLQHRWSLDRAFEVSWPTVAWALAAALIGAALLYALFRRTGRDLAGNEPTLVAGFTPIGDGEATFEVRDAIRPGHVGTVADERVDPLDITATLLDLAVRGHLLITELPRAQHGLLDWTLQRREGRDELARFEQELLDVVTPAGEPTLVSQLPASLSAGIGRVQDALYEDVVTRGWFESRPDSTRSSWRVRGWIALGVAVVAAVLLVAFTNLGLLALVLLAIAAGLVWIADRMPRRTAAGSALLRGLQALSAVLATQPTDHLPKGRELPEASRLLGYTVVLGSKERWIEALVAADDDVEAPDPDALDWYHAPDTWHLQDLPASLTQFVHTVQGELFGR</sequence>
<evidence type="ECO:0000313" key="4">
    <source>
        <dbReference type="EMBL" id="AQP51300.1"/>
    </source>
</evidence>
<reference evidence="4 5" key="1">
    <citation type="journal article" date="2008" name="Int. J. Syst. Evol. Microbiol.">
        <title>Tessaracoccus flavescens sp. nov., isolated from marine sediment.</title>
        <authorList>
            <person name="Lee D.W."/>
            <person name="Lee S.D."/>
        </authorList>
    </citation>
    <scope>NUCLEOTIDE SEQUENCE [LARGE SCALE GENOMIC DNA]</scope>
    <source>
        <strain evidence="4 5">SST-39T</strain>
    </source>
</reference>
<gene>
    <name evidence="4" type="ORF">BW733_11120</name>
</gene>
<dbReference type="AlphaFoldDB" id="A0A1Q2CYV1"/>
<protein>
    <recommendedName>
        <fullName evidence="3">Predicted membrane protein YciQ-like C-terminal domain-containing protein</fullName>
    </recommendedName>
</protein>
<feature type="transmembrane region" description="Helical" evidence="1">
    <location>
        <begin position="407"/>
        <end position="425"/>
    </location>
</feature>
<evidence type="ECO:0000259" key="3">
    <source>
        <dbReference type="Pfam" id="PF20990"/>
    </source>
</evidence>
<keyword evidence="1" id="KW-0812">Transmembrane</keyword>
<feature type="transmembrane region" description="Helical" evidence="1">
    <location>
        <begin position="237"/>
        <end position="255"/>
    </location>
</feature>
<accession>A0A1Q2CYV1</accession>
<dbReference type="Proteomes" id="UP000188235">
    <property type="component" value="Chromosome"/>
</dbReference>
<dbReference type="KEGG" id="tfa:BW733_11120"/>
<organism evidence="4 5">
    <name type="scientific">Tessaracoccus flavescens</name>
    <dbReference type="NCBI Taxonomy" id="399497"/>
    <lineage>
        <taxon>Bacteria</taxon>
        <taxon>Bacillati</taxon>
        <taxon>Actinomycetota</taxon>
        <taxon>Actinomycetes</taxon>
        <taxon>Propionibacteriales</taxon>
        <taxon>Propionibacteriaceae</taxon>
        <taxon>Tessaracoccus</taxon>
    </lineage>
</organism>
<evidence type="ECO:0000256" key="1">
    <source>
        <dbReference type="SAM" id="Phobius"/>
    </source>
</evidence>
<evidence type="ECO:0000256" key="2">
    <source>
        <dbReference type="SAM" id="SignalP"/>
    </source>
</evidence>
<keyword evidence="2" id="KW-0732">Signal</keyword>
<proteinExistence type="predicted"/>
<feature type="chain" id="PRO_5012275597" description="Predicted membrane protein YciQ-like C-terminal domain-containing protein" evidence="2">
    <location>
        <begin position="27"/>
        <end position="555"/>
    </location>
</feature>
<feature type="domain" description="Predicted membrane protein YciQ-like C-terminal" evidence="3">
    <location>
        <begin position="287"/>
        <end position="508"/>
    </location>
</feature>
<feature type="signal peptide" evidence="2">
    <location>
        <begin position="1"/>
        <end position="26"/>
    </location>
</feature>
<dbReference type="RefSeq" id="WP_161490210.1">
    <property type="nucleotide sequence ID" value="NZ_CP019607.1"/>
</dbReference>
<evidence type="ECO:0000313" key="5">
    <source>
        <dbReference type="Proteomes" id="UP000188235"/>
    </source>
</evidence>
<keyword evidence="1" id="KW-0472">Membrane</keyword>